<evidence type="ECO:0000256" key="1">
    <source>
        <dbReference type="ARBA" id="ARBA00000085"/>
    </source>
</evidence>
<evidence type="ECO:0000256" key="4">
    <source>
        <dbReference type="ARBA" id="ARBA00022679"/>
    </source>
</evidence>
<comment type="catalytic activity">
    <reaction evidence="1">
        <text>ATP + protein L-histidine = ADP + protein N-phospho-L-histidine.</text>
        <dbReference type="EC" id="2.7.13.3"/>
    </reaction>
</comment>
<dbReference type="SMART" id="SM00388">
    <property type="entry name" value="HisKA"/>
    <property type="match status" value="1"/>
</dbReference>
<dbReference type="InterPro" id="IPR003018">
    <property type="entry name" value="GAF"/>
</dbReference>
<dbReference type="SMART" id="SM00387">
    <property type="entry name" value="HATPase_c"/>
    <property type="match status" value="1"/>
</dbReference>
<dbReference type="GO" id="GO:0009927">
    <property type="term" value="F:histidine phosphotransfer kinase activity"/>
    <property type="evidence" value="ECO:0007669"/>
    <property type="project" value="TreeGrafter"/>
</dbReference>
<dbReference type="Gene3D" id="1.10.287.130">
    <property type="match status" value="1"/>
</dbReference>
<feature type="domain" description="Response regulatory" evidence="10">
    <location>
        <begin position="966"/>
        <end position="1084"/>
    </location>
</feature>
<evidence type="ECO:0000259" key="9">
    <source>
        <dbReference type="PROSITE" id="PS50109"/>
    </source>
</evidence>
<dbReference type="Gene3D" id="3.30.450.40">
    <property type="match status" value="1"/>
</dbReference>
<evidence type="ECO:0000256" key="8">
    <source>
        <dbReference type="SAM" id="Phobius"/>
    </source>
</evidence>
<accession>A0A0F9IKB1</accession>
<dbReference type="CDD" id="cd00082">
    <property type="entry name" value="HisKA"/>
    <property type="match status" value="1"/>
</dbReference>
<keyword evidence="8" id="KW-0812">Transmembrane</keyword>
<dbReference type="CDD" id="cd17574">
    <property type="entry name" value="REC_OmpR"/>
    <property type="match status" value="1"/>
</dbReference>
<gene>
    <name evidence="12" type="ORF">LCGC14_1568860</name>
</gene>
<feature type="non-terminal residue" evidence="12">
    <location>
        <position position="1155"/>
    </location>
</feature>
<feature type="domain" description="Response regulatory" evidence="10">
    <location>
        <begin position="710"/>
        <end position="823"/>
    </location>
</feature>
<dbReference type="SUPFAM" id="SSF55781">
    <property type="entry name" value="GAF domain-like"/>
    <property type="match status" value="1"/>
</dbReference>
<dbReference type="Gene3D" id="3.40.50.2300">
    <property type="match status" value="3"/>
</dbReference>
<dbReference type="InterPro" id="IPR036890">
    <property type="entry name" value="HATPase_C_sf"/>
</dbReference>
<dbReference type="Pfam" id="PF00512">
    <property type="entry name" value="HisKA"/>
    <property type="match status" value="1"/>
</dbReference>
<dbReference type="Gene3D" id="6.10.340.10">
    <property type="match status" value="1"/>
</dbReference>
<organism evidence="12">
    <name type="scientific">marine sediment metagenome</name>
    <dbReference type="NCBI Taxonomy" id="412755"/>
    <lineage>
        <taxon>unclassified sequences</taxon>
        <taxon>metagenomes</taxon>
        <taxon>ecological metagenomes</taxon>
    </lineage>
</organism>
<dbReference type="Pfam" id="PF00072">
    <property type="entry name" value="Response_reg"/>
    <property type="match status" value="3"/>
</dbReference>
<dbReference type="PROSITE" id="PS50110">
    <property type="entry name" value="RESPONSE_REGULATORY"/>
    <property type="match status" value="3"/>
</dbReference>
<feature type="non-terminal residue" evidence="12">
    <location>
        <position position="1"/>
    </location>
</feature>
<dbReference type="PRINTS" id="PR00344">
    <property type="entry name" value="BCTRLSENSOR"/>
</dbReference>
<protein>
    <recommendedName>
        <fullName evidence="2">histidine kinase</fullName>
        <ecNumber evidence="2">2.7.13.3</ecNumber>
    </recommendedName>
</protein>
<dbReference type="EMBL" id="LAZR01012208">
    <property type="protein sequence ID" value="KKM28021.1"/>
    <property type="molecule type" value="Genomic_DNA"/>
</dbReference>
<keyword evidence="3" id="KW-0597">Phosphoprotein</keyword>
<dbReference type="SUPFAM" id="SSF55874">
    <property type="entry name" value="ATPase domain of HSP90 chaperone/DNA topoisomerase II/histidine kinase"/>
    <property type="match status" value="1"/>
</dbReference>
<keyword evidence="4" id="KW-0808">Transferase</keyword>
<dbReference type="FunFam" id="3.30.565.10:FF:000049">
    <property type="entry name" value="Two-component sensor histidine kinase"/>
    <property type="match status" value="1"/>
</dbReference>
<dbReference type="SMART" id="SM00304">
    <property type="entry name" value="HAMP"/>
    <property type="match status" value="1"/>
</dbReference>
<dbReference type="EC" id="2.7.13.3" evidence="2"/>
<dbReference type="Pfam" id="PF00672">
    <property type="entry name" value="HAMP"/>
    <property type="match status" value="1"/>
</dbReference>
<evidence type="ECO:0000259" key="10">
    <source>
        <dbReference type="PROSITE" id="PS50110"/>
    </source>
</evidence>
<dbReference type="PANTHER" id="PTHR43047:SF72">
    <property type="entry name" value="OSMOSENSING HISTIDINE PROTEIN KINASE SLN1"/>
    <property type="match status" value="1"/>
</dbReference>
<dbReference type="SUPFAM" id="SSF47384">
    <property type="entry name" value="Homodimeric domain of signal transducing histidine kinase"/>
    <property type="match status" value="1"/>
</dbReference>
<name>A0A0F9IKB1_9ZZZZ</name>
<dbReference type="InterPro" id="IPR011006">
    <property type="entry name" value="CheY-like_superfamily"/>
</dbReference>
<dbReference type="Pfam" id="PF13185">
    <property type="entry name" value="GAF_2"/>
    <property type="match status" value="1"/>
</dbReference>
<evidence type="ECO:0000256" key="3">
    <source>
        <dbReference type="ARBA" id="ARBA00022553"/>
    </source>
</evidence>
<dbReference type="Gene3D" id="3.30.565.10">
    <property type="entry name" value="Histidine kinase-like ATPase, C-terminal domain"/>
    <property type="match status" value="1"/>
</dbReference>
<dbReference type="InterPro" id="IPR005467">
    <property type="entry name" value="His_kinase_dom"/>
</dbReference>
<evidence type="ECO:0000256" key="6">
    <source>
        <dbReference type="SAM" id="Coils"/>
    </source>
</evidence>
<dbReference type="CDD" id="cd06225">
    <property type="entry name" value="HAMP"/>
    <property type="match status" value="1"/>
</dbReference>
<dbReference type="CDD" id="cd16922">
    <property type="entry name" value="HATPase_EvgS-ArcB-TorS-like"/>
    <property type="match status" value="1"/>
</dbReference>
<keyword evidence="8" id="KW-0472">Membrane</keyword>
<feature type="transmembrane region" description="Helical" evidence="8">
    <location>
        <begin position="180"/>
        <end position="198"/>
    </location>
</feature>
<feature type="domain" description="Histidine kinase" evidence="9">
    <location>
        <begin position="468"/>
        <end position="686"/>
    </location>
</feature>
<dbReference type="InterPro" id="IPR001789">
    <property type="entry name" value="Sig_transdc_resp-reg_receiver"/>
</dbReference>
<feature type="domain" description="Response regulatory" evidence="10">
    <location>
        <begin position="829"/>
        <end position="945"/>
    </location>
</feature>
<evidence type="ECO:0000256" key="2">
    <source>
        <dbReference type="ARBA" id="ARBA00012438"/>
    </source>
</evidence>
<comment type="caution">
    <text evidence="12">The sequence shown here is derived from an EMBL/GenBank/DDBJ whole genome shotgun (WGS) entry which is preliminary data.</text>
</comment>
<feature type="region of interest" description="Disordered" evidence="7">
    <location>
        <begin position="1"/>
        <end position="22"/>
    </location>
</feature>
<keyword evidence="8" id="KW-1133">Transmembrane helix</keyword>
<evidence type="ECO:0000256" key="5">
    <source>
        <dbReference type="ARBA" id="ARBA00022777"/>
    </source>
</evidence>
<evidence type="ECO:0000259" key="11">
    <source>
        <dbReference type="PROSITE" id="PS50885"/>
    </source>
</evidence>
<evidence type="ECO:0000313" key="12">
    <source>
        <dbReference type="EMBL" id="KKM28021.1"/>
    </source>
</evidence>
<dbReference type="InterPro" id="IPR029016">
    <property type="entry name" value="GAF-like_dom_sf"/>
</dbReference>
<dbReference type="InterPro" id="IPR004358">
    <property type="entry name" value="Sig_transdc_His_kin-like_C"/>
</dbReference>
<dbReference type="PROSITE" id="PS50885">
    <property type="entry name" value="HAMP"/>
    <property type="match status" value="1"/>
</dbReference>
<dbReference type="SUPFAM" id="SSF158472">
    <property type="entry name" value="HAMP domain-like"/>
    <property type="match status" value="1"/>
</dbReference>
<dbReference type="CDD" id="cd18773">
    <property type="entry name" value="PDC1_HK_sensor"/>
    <property type="match status" value="1"/>
</dbReference>
<reference evidence="12" key="1">
    <citation type="journal article" date="2015" name="Nature">
        <title>Complex archaea that bridge the gap between prokaryotes and eukaryotes.</title>
        <authorList>
            <person name="Spang A."/>
            <person name="Saw J.H."/>
            <person name="Jorgensen S.L."/>
            <person name="Zaremba-Niedzwiedzka K."/>
            <person name="Martijn J."/>
            <person name="Lind A.E."/>
            <person name="van Eijk R."/>
            <person name="Schleper C."/>
            <person name="Guy L."/>
            <person name="Ettema T.J."/>
        </authorList>
    </citation>
    <scope>NUCLEOTIDE SEQUENCE</scope>
</reference>
<feature type="coiled-coil region" evidence="6">
    <location>
        <begin position="410"/>
        <end position="444"/>
    </location>
</feature>
<dbReference type="GO" id="GO:0000155">
    <property type="term" value="F:phosphorelay sensor kinase activity"/>
    <property type="evidence" value="ECO:0007669"/>
    <property type="project" value="InterPro"/>
</dbReference>
<dbReference type="CDD" id="cd00156">
    <property type="entry name" value="REC"/>
    <property type="match status" value="1"/>
</dbReference>
<keyword evidence="5" id="KW-0418">Kinase</keyword>
<dbReference type="InterPro" id="IPR003661">
    <property type="entry name" value="HisK_dim/P_dom"/>
</dbReference>
<proteinExistence type="predicted"/>
<dbReference type="PROSITE" id="PS50109">
    <property type="entry name" value="HIS_KIN"/>
    <property type="match status" value="1"/>
</dbReference>
<sequence length="1155" mass="127835">VNGKIVLSTNPQTEGEDKSGDPYFTGPLQSGEIYFKDIYYSSALKDPAMSVSVPVYSLEREESFVTGIVVARIDLEHSLYDLLLDRTGMGSTGETLIVNKDVVALNELRWFDNAPLRLKIDARAAVMASQGNAGVTEATDYRGVEVLAAYSYIPRVQWGFVAKQDLSEIYAHIKRMLRELFILLVATAVFVYIVSIIISNNIARPVVEMTDVSKKIQSGDINARNKESGDDEIAFLARSFNRMADSMAAQIRIQQGVADISGKMVRASGFEDFVKSLLDILMDLTGSQIGAFYRYNGENNRFEHYTSTGINAELLGPFDASISEGAFGKALETRKISLIQNIPEDTIFMFRTFAGTAIPRDIITIPVTVRDNVLAIISLASLKGYTQEQKEIIDQTWIGLNTMYSNLLANEEERRLAEELELTNRELRAQADEMNVQSDELYQQNIELEVQRKKVVEANRLKSEFLSNMSHELRTPLNSVMALSSVLLMQTKDKLSEEEAEYLEIIERNGRQLLLLINDILDLSKIEAGRMDLSVKSFSLRSLIESVVEGHEIIAAGKNIELKQDFADDLPGIESDENKVSQILQNLVGNAVKFTGSGSVSVSAVQDADNIVVEVTDTGIGITPEDQEHIFEEFRQVDGSASRRYEGTGLGLTIARKTARLLGGDITVTSTPGEGSAFSLILPVKYMSEVLQPALKIPERIFKSRPGQKTILVVDDEEDVVDMISVNLREEGYSVLTAASGIQALELAKKNHPFAITLDVIMPEMDGWEVLQGLKSDPETVDIPVIIVSVSDNKETGFALGAVNFISKPVNKGTLIAEIRKISSVVPFRVLVVDDNRIDLDLMIKVIEEHNMNAVSVENGKKCLEFLRKEVPDVLILDLIMPGLDGFQVLDDLRRRPETRDLPVIVVTAKDLTRQERERLSGNASSVLAKSATTSRELLKELKRVIKDLEAQSETRPVPVKETKNRILLVEDNRAAIIQVKAILESCGYMVDVADGGEKALEKVRARIPDGIILDLMMPDVDGFEVLEKIRITKATSGIPVLVLTAKDLTPEDLKRLTFNNVQQLVQKGSIDRSGLLEKVEKMLYTHKEGSADNTTAEKVIVVKKEKGAQKKKPPGEKGVLPTILTIEDNPDNAATIKAILAKKYNIIETTDGNE</sequence>
<keyword evidence="6" id="KW-0175">Coiled coil</keyword>
<dbReference type="AlphaFoldDB" id="A0A0F9IKB1"/>
<dbReference type="InterPro" id="IPR036097">
    <property type="entry name" value="HisK_dim/P_sf"/>
</dbReference>
<dbReference type="SUPFAM" id="SSF52172">
    <property type="entry name" value="CheY-like"/>
    <property type="match status" value="3"/>
</dbReference>
<dbReference type="InterPro" id="IPR003660">
    <property type="entry name" value="HAMP_dom"/>
</dbReference>
<dbReference type="InterPro" id="IPR003594">
    <property type="entry name" value="HATPase_dom"/>
</dbReference>
<dbReference type="SMART" id="SM00448">
    <property type="entry name" value="REC"/>
    <property type="match status" value="3"/>
</dbReference>
<dbReference type="PANTHER" id="PTHR43047">
    <property type="entry name" value="TWO-COMPONENT HISTIDINE PROTEIN KINASE"/>
    <property type="match status" value="1"/>
</dbReference>
<evidence type="ECO:0000256" key="7">
    <source>
        <dbReference type="SAM" id="MobiDB-lite"/>
    </source>
</evidence>
<dbReference type="Gene3D" id="3.30.450.20">
    <property type="entry name" value="PAS domain"/>
    <property type="match status" value="1"/>
</dbReference>
<dbReference type="GO" id="GO:0005886">
    <property type="term" value="C:plasma membrane"/>
    <property type="evidence" value="ECO:0007669"/>
    <property type="project" value="TreeGrafter"/>
</dbReference>
<feature type="domain" description="HAMP" evidence="11">
    <location>
        <begin position="200"/>
        <end position="252"/>
    </location>
</feature>
<dbReference type="Pfam" id="PF02518">
    <property type="entry name" value="HATPase_c"/>
    <property type="match status" value="1"/>
</dbReference>